<proteinExistence type="predicted"/>
<name>A0A2Z2NTY4_9GAMM</name>
<sequence>MRMDRQQFLDWQQKRVTLLGMSGVGKTRLANMLRSDDWFHYSVDYRIGTRYLDEPILDNIKKQAMQVPFLRDLLRSDSIYISNNITVDNLKPLSTFLGMLGNPDLGGLALSDFKRRQALHLKAEIAAMEDVQSFAEKAKVIYGYDHFLNDASGSFCEIDDKQVIQSVADNTLMIYIQTSPEDETFLIERAARNPKPLYYREEFLDEQLSEFYTEHGLEYATQIDPSDFVRWVFPRLFQTRVPRYEAIAKEHGYVISARDAFEVQNAEEFLSLIGDALTV</sequence>
<dbReference type="InterPro" id="IPR027417">
    <property type="entry name" value="P-loop_NTPase"/>
</dbReference>
<accession>A0A2Z2NTY4</accession>
<organism evidence="1 2">
    <name type="scientific">Granulosicoccus antarcticus IMCC3135</name>
    <dbReference type="NCBI Taxonomy" id="1192854"/>
    <lineage>
        <taxon>Bacteria</taxon>
        <taxon>Pseudomonadati</taxon>
        <taxon>Pseudomonadota</taxon>
        <taxon>Gammaproteobacteria</taxon>
        <taxon>Chromatiales</taxon>
        <taxon>Granulosicoccaceae</taxon>
        <taxon>Granulosicoccus</taxon>
    </lineage>
</organism>
<keyword evidence="2" id="KW-1185">Reference proteome</keyword>
<evidence type="ECO:0000313" key="1">
    <source>
        <dbReference type="EMBL" id="ASJ71097.1"/>
    </source>
</evidence>
<reference evidence="1 2" key="1">
    <citation type="submission" date="2016-12" db="EMBL/GenBank/DDBJ databases">
        <authorList>
            <person name="Song W.-J."/>
            <person name="Kurnit D.M."/>
        </authorList>
    </citation>
    <scope>NUCLEOTIDE SEQUENCE [LARGE SCALE GENOMIC DNA]</scope>
    <source>
        <strain evidence="1 2">IMCC3135</strain>
    </source>
</reference>
<dbReference type="OrthoDB" id="9777291at2"/>
<protein>
    <recommendedName>
        <fullName evidence="3">ATPase</fullName>
    </recommendedName>
</protein>
<dbReference type="Proteomes" id="UP000250079">
    <property type="component" value="Chromosome"/>
</dbReference>
<evidence type="ECO:0000313" key="2">
    <source>
        <dbReference type="Proteomes" id="UP000250079"/>
    </source>
</evidence>
<dbReference type="AlphaFoldDB" id="A0A2Z2NTY4"/>
<dbReference type="KEGG" id="gai:IMCC3135_04920"/>
<dbReference type="EMBL" id="CP018632">
    <property type="protein sequence ID" value="ASJ71097.1"/>
    <property type="molecule type" value="Genomic_DNA"/>
</dbReference>
<evidence type="ECO:0008006" key="3">
    <source>
        <dbReference type="Google" id="ProtNLM"/>
    </source>
</evidence>
<gene>
    <name evidence="1" type="ORF">IMCC3135_04920</name>
</gene>
<dbReference type="SUPFAM" id="SSF52540">
    <property type="entry name" value="P-loop containing nucleoside triphosphate hydrolases"/>
    <property type="match status" value="1"/>
</dbReference>
<dbReference type="RefSeq" id="WP_088916575.1">
    <property type="nucleotide sequence ID" value="NZ_CP018632.1"/>
</dbReference>